<dbReference type="Pfam" id="PF04307">
    <property type="entry name" value="YdjM"/>
    <property type="match status" value="1"/>
</dbReference>
<organism evidence="1 2">
    <name type="scientific">Halorubrum ejinorense</name>
    <dbReference type="NCBI Taxonomy" id="425309"/>
    <lineage>
        <taxon>Archaea</taxon>
        <taxon>Methanobacteriati</taxon>
        <taxon>Methanobacteriota</taxon>
        <taxon>Stenosarchaea group</taxon>
        <taxon>Halobacteria</taxon>
        <taxon>Halobacteriales</taxon>
        <taxon>Haloferacaceae</taxon>
        <taxon>Halorubrum</taxon>
    </lineage>
</organism>
<protein>
    <submittedName>
        <fullName evidence="1">Metal-dependent hydrolase</fullName>
    </submittedName>
</protein>
<evidence type="ECO:0000313" key="1">
    <source>
        <dbReference type="EMBL" id="MEZ3166328.1"/>
    </source>
</evidence>
<dbReference type="Proteomes" id="UP001567571">
    <property type="component" value="Unassembled WGS sequence"/>
</dbReference>
<proteinExistence type="predicted"/>
<dbReference type="EMBL" id="JBEDNW010000002">
    <property type="protein sequence ID" value="MEZ3166328.1"/>
    <property type="molecule type" value="Genomic_DNA"/>
</dbReference>
<keyword evidence="1" id="KW-0378">Hydrolase</keyword>
<name>A0ABV4IIG5_9EURY</name>
<reference evidence="1 2" key="1">
    <citation type="submission" date="2024-06" db="EMBL/GenBank/DDBJ databases">
        <title>Halorubrum miltondacostae sp. nov., a potential PHA producer isolated from an inland solar saltern in Rio Maior, Portugal.</title>
        <authorList>
            <person name="Albuquerque L."/>
            <person name="Viver T."/>
            <person name="Barroso C."/>
            <person name="Claudino R."/>
            <person name="Galvan M."/>
            <person name="Simoes G."/>
            <person name="Lobo Da Cunha A."/>
            <person name="Egas C."/>
        </authorList>
    </citation>
    <scope>NUCLEOTIDE SEQUENCE [LARGE SCALE GENOMIC DNA]</scope>
    <source>
        <strain evidence="1 2">DSM 18646</strain>
    </source>
</reference>
<dbReference type="RefSeq" id="WP_343780479.1">
    <property type="nucleotide sequence ID" value="NZ_BAAADQ010000015.1"/>
</dbReference>
<gene>
    <name evidence="1" type="ORF">ABNG02_03170</name>
</gene>
<dbReference type="GO" id="GO:0016787">
    <property type="term" value="F:hydrolase activity"/>
    <property type="evidence" value="ECO:0007669"/>
    <property type="project" value="UniProtKB-KW"/>
</dbReference>
<dbReference type="InterPro" id="IPR007404">
    <property type="entry name" value="YdjM-like"/>
</dbReference>
<accession>A0ABV4IIG5</accession>
<evidence type="ECO:0000313" key="2">
    <source>
        <dbReference type="Proteomes" id="UP001567571"/>
    </source>
</evidence>
<comment type="caution">
    <text evidence="1">The sequence shown here is derived from an EMBL/GenBank/DDBJ whole genome shotgun (WGS) entry which is preliminary data.</text>
</comment>
<keyword evidence="2" id="KW-1185">Reference proteome</keyword>
<sequence>MLPHAHLAVGYLLASGVVRATRRRSMTRREALLVVAGTLLPDLIDKPLALVVGGPFASGRTVAHSLLFGIPVVLIFRTVLRRRRGPAVPVVLFAVGYASHPFLDASVFLVQGTLARDLVEVGFVLWPVGLPADGIVRFLERLPAADRAIEAKPRWTARHVPSGARLSRWIRVVELALASAATVLWLADDAPGVEALRDR</sequence>